<proteinExistence type="predicted"/>
<keyword evidence="1" id="KW-1133">Transmembrane helix</keyword>
<feature type="transmembrane region" description="Helical" evidence="1">
    <location>
        <begin position="177"/>
        <end position="195"/>
    </location>
</feature>
<dbReference type="Proteomes" id="UP000285290">
    <property type="component" value="Unassembled WGS sequence"/>
</dbReference>
<reference evidence="2 3" key="1">
    <citation type="submission" date="2018-08" db="EMBL/GenBank/DDBJ databases">
        <title>A genome reference for cultivated species of the human gut microbiota.</title>
        <authorList>
            <person name="Zou Y."/>
            <person name="Xue W."/>
            <person name="Luo G."/>
        </authorList>
    </citation>
    <scope>NUCLEOTIDE SEQUENCE [LARGE SCALE GENOMIC DNA]</scope>
    <source>
        <strain evidence="2 3">AM29-10</strain>
    </source>
</reference>
<keyword evidence="1" id="KW-0472">Membrane</keyword>
<keyword evidence="1" id="KW-0812">Transmembrane</keyword>
<dbReference type="AlphaFoldDB" id="A0A414IPN0"/>
<organism evidence="2 3">
    <name type="scientific">Agathobacter rectalis</name>
    <dbReference type="NCBI Taxonomy" id="39491"/>
    <lineage>
        <taxon>Bacteria</taxon>
        <taxon>Bacillati</taxon>
        <taxon>Bacillota</taxon>
        <taxon>Clostridia</taxon>
        <taxon>Lachnospirales</taxon>
        <taxon>Lachnospiraceae</taxon>
        <taxon>Agathobacter</taxon>
    </lineage>
</organism>
<evidence type="ECO:0000256" key="1">
    <source>
        <dbReference type="SAM" id="Phobius"/>
    </source>
</evidence>
<dbReference type="Pfam" id="PF19478">
    <property type="entry name" value="TrbL_2"/>
    <property type="match status" value="1"/>
</dbReference>
<name>A0A414IPN0_9FIRM</name>
<dbReference type="RefSeq" id="WP_118355357.1">
    <property type="nucleotide sequence ID" value="NZ_QSKC01000078.1"/>
</dbReference>
<feature type="non-terminal residue" evidence="2">
    <location>
        <position position="218"/>
    </location>
</feature>
<feature type="transmembrane region" description="Helical" evidence="1">
    <location>
        <begin position="12"/>
        <end position="33"/>
    </location>
</feature>
<gene>
    <name evidence="2" type="ORF">DW753_15695</name>
</gene>
<comment type="caution">
    <text evidence="2">The sequence shown here is derived from an EMBL/GenBank/DDBJ whole genome shotgun (WGS) entry which is preliminary data.</text>
</comment>
<evidence type="ECO:0000313" key="3">
    <source>
        <dbReference type="Proteomes" id="UP000285290"/>
    </source>
</evidence>
<dbReference type="InterPro" id="IPR045798">
    <property type="entry name" value="TrbL_Firmicutes"/>
</dbReference>
<evidence type="ECO:0008006" key="4">
    <source>
        <dbReference type="Google" id="ProtNLM"/>
    </source>
</evidence>
<evidence type="ECO:0000313" key="2">
    <source>
        <dbReference type="EMBL" id="RHE26855.1"/>
    </source>
</evidence>
<dbReference type="EMBL" id="QSKC01000078">
    <property type="protein sequence ID" value="RHE26855.1"/>
    <property type="molecule type" value="Genomic_DNA"/>
</dbReference>
<feature type="transmembrane region" description="Helical" evidence="1">
    <location>
        <begin position="53"/>
        <end position="73"/>
    </location>
</feature>
<feature type="transmembrane region" description="Helical" evidence="1">
    <location>
        <begin position="149"/>
        <end position="171"/>
    </location>
</feature>
<accession>A0A414IPN0</accession>
<protein>
    <recommendedName>
        <fullName evidence="4">TrbL/VirB6 plasmid conjugal transfer protein</fullName>
    </recommendedName>
</protein>
<sequence>MDIFKLGDKILALLEAVFGFWNNQISLVFAMLGQSPVSFKGGGPWAVIEGIEPVFVAVGSSLVVLFFVIGFCSESIDVKDEMRFESIFRMLIRLGLAEWFVANNVTIMKAFFTSIGNLVGLISAGTTTQLAIDSTQADIIKGLGFGESLVMLILTALLAIIIIICGFFIIYTVYFRFLKILIIVPLGAIACSTMAGNRMVSHTMATYCKYFLSCVFEA</sequence>